<dbReference type="Gene3D" id="3.40.50.1110">
    <property type="entry name" value="SGNH hydrolase"/>
    <property type="match status" value="1"/>
</dbReference>
<evidence type="ECO:0000256" key="1">
    <source>
        <dbReference type="SAM" id="SignalP"/>
    </source>
</evidence>
<dbReference type="EMBL" id="BAAANY010000046">
    <property type="protein sequence ID" value="GAA1721076.1"/>
    <property type="molecule type" value="Genomic_DNA"/>
</dbReference>
<name>A0ABP4VDU5_9ACTN</name>
<feature type="chain" id="PRO_5046534497" evidence="1">
    <location>
        <begin position="26"/>
        <end position="304"/>
    </location>
</feature>
<dbReference type="CDD" id="cd01823">
    <property type="entry name" value="SEST_like"/>
    <property type="match status" value="1"/>
</dbReference>
<dbReference type="RefSeq" id="WP_344315353.1">
    <property type="nucleotide sequence ID" value="NZ_BAAANY010000046.1"/>
</dbReference>
<evidence type="ECO:0000313" key="4">
    <source>
        <dbReference type="Proteomes" id="UP001500618"/>
    </source>
</evidence>
<comment type="caution">
    <text evidence="3">The sequence shown here is derived from an EMBL/GenBank/DDBJ whole genome shotgun (WGS) entry which is preliminary data.</text>
</comment>
<feature type="signal peptide" evidence="1">
    <location>
        <begin position="1"/>
        <end position="25"/>
    </location>
</feature>
<keyword evidence="4" id="KW-1185">Reference proteome</keyword>
<keyword evidence="1" id="KW-0732">Signal</keyword>
<dbReference type="Proteomes" id="UP001500618">
    <property type="component" value="Unassembled WGS sequence"/>
</dbReference>
<dbReference type="GO" id="GO:0016787">
    <property type="term" value="F:hydrolase activity"/>
    <property type="evidence" value="ECO:0007669"/>
    <property type="project" value="UniProtKB-KW"/>
</dbReference>
<accession>A0ABP4VDU5</accession>
<evidence type="ECO:0000259" key="2">
    <source>
        <dbReference type="Pfam" id="PF13472"/>
    </source>
</evidence>
<dbReference type="SUPFAM" id="SSF52266">
    <property type="entry name" value="SGNH hydrolase"/>
    <property type="match status" value="1"/>
</dbReference>
<dbReference type="InterPro" id="IPR013830">
    <property type="entry name" value="SGNH_hydro"/>
</dbReference>
<evidence type="ECO:0000313" key="3">
    <source>
        <dbReference type="EMBL" id="GAA1721076.1"/>
    </source>
</evidence>
<gene>
    <name evidence="3" type="ORF">GCM10009765_81630</name>
</gene>
<keyword evidence="3" id="KW-0378">Hydrolase</keyword>
<sequence>MPYRRFALLVMVVALVFAGAGVASAAGPRFQEYVALGDSWSADVNILNVTTKYVPFGCVQSARDYPHQVAAALGVPTFRDATCGGAITDNMAGPQSAPLGGTNTPQFDRLTTKTDLVTIGIGGNDVGLVGMVEGCISLLPSLTPVPGATLPSPLGASCQPKFVVGGVDKISQAIAQAAAKIANVIAGVRARSPHAKIEVVNYMNPFPTAGCYPYIQFANEDIPWLRAKVNEMDAMLARVAASKHVGLLNTNTGMTGHDLCQLPTRQYVTAVLPLSSDPLIAVPFHPTQLGANHQAATIVAALGG</sequence>
<reference evidence="4" key="1">
    <citation type="journal article" date="2019" name="Int. J. Syst. Evol. Microbiol.">
        <title>The Global Catalogue of Microorganisms (GCM) 10K type strain sequencing project: providing services to taxonomists for standard genome sequencing and annotation.</title>
        <authorList>
            <consortium name="The Broad Institute Genomics Platform"/>
            <consortium name="The Broad Institute Genome Sequencing Center for Infectious Disease"/>
            <person name="Wu L."/>
            <person name="Ma J."/>
        </authorList>
    </citation>
    <scope>NUCLEOTIDE SEQUENCE [LARGE SCALE GENOMIC DNA]</scope>
    <source>
        <strain evidence="4">JCM 14718</strain>
    </source>
</reference>
<dbReference type="InterPro" id="IPR037460">
    <property type="entry name" value="SEST-like"/>
</dbReference>
<protein>
    <submittedName>
        <fullName evidence="3">SGNH/GDSL hydrolase family protein</fullName>
    </submittedName>
</protein>
<dbReference type="PANTHER" id="PTHR37981">
    <property type="entry name" value="LIPASE 2"/>
    <property type="match status" value="1"/>
</dbReference>
<dbReference type="Pfam" id="PF13472">
    <property type="entry name" value="Lipase_GDSL_2"/>
    <property type="match status" value="1"/>
</dbReference>
<organism evidence="3 4">
    <name type="scientific">Fodinicola feengrottensis</name>
    <dbReference type="NCBI Taxonomy" id="435914"/>
    <lineage>
        <taxon>Bacteria</taxon>
        <taxon>Bacillati</taxon>
        <taxon>Actinomycetota</taxon>
        <taxon>Actinomycetes</taxon>
        <taxon>Mycobacteriales</taxon>
        <taxon>Fodinicola</taxon>
    </lineage>
</organism>
<feature type="domain" description="SGNH hydrolase-type esterase" evidence="2">
    <location>
        <begin position="35"/>
        <end position="290"/>
    </location>
</feature>
<dbReference type="PANTHER" id="PTHR37981:SF1">
    <property type="entry name" value="SGNH HYDROLASE-TYPE ESTERASE DOMAIN-CONTAINING PROTEIN"/>
    <property type="match status" value="1"/>
</dbReference>
<dbReference type="InterPro" id="IPR036514">
    <property type="entry name" value="SGNH_hydro_sf"/>
</dbReference>
<proteinExistence type="predicted"/>